<dbReference type="Pfam" id="PF02639">
    <property type="entry name" value="DUF188"/>
    <property type="match status" value="1"/>
</dbReference>
<dbReference type="PANTHER" id="PTHR35146">
    <property type="entry name" value="UPF0178 PROTEIN YAII"/>
    <property type="match status" value="1"/>
</dbReference>
<dbReference type="EMBL" id="CP001098">
    <property type="protein sequence ID" value="ACL69581.1"/>
    <property type="molecule type" value="Genomic_DNA"/>
</dbReference>
<dbReference type="Proteomes" id="UP000000719">
    <property type="component" value="Chromosome"/>
</dbReference>
<dbReference type="PANTHER" id="PTHR35146:SF1">
    <property type="entry name" value="UPF0178 PROTEIN YAII"/>
    <property type="match status" value="1"/>
</dbReference>
<organism evidence="2 3">
    <name type="scientific">Halothermothrix orenii (strain H 168 / OCM 544 / DSM 9562)</name>
    <dbReference type="NCBI Taxonomy" id="373903"/>
    <lineage>
        <taxon>Bacteria</taxon>
        <taxon>Bacillati</taxon>
        <taxon>Bacillota</taxon>
        <taxon>Clostridia</taxon>
        <taxon>Halanaerobiales</taxon>
        <taxon>Halothermotrichaceae</taxon>
        <taxon>Halothermothrix</taxon>
    </lineage>
</organism>
<keyword evidence="3" id="KW-1185">Reference proteome</keyword>
<evidence type="ECO:0000313" key="2">
    <source>
        <dbReference type="EMBL" id="ACL69581.1"/>
    </source>
</evidence>
<gene>
    <name evidence="2" type="ordered locus">Hore_08240</name>
</gene>
<dbReference type="RefSeq" id="WP_012635769.1">
    <property type="nucleotide sequence ID" value="NC_011899.1"/>
</dbReference>
<dbReference type="STRING" id="373903.Hore_08240"/>
<evidence type="ECO:0000313" key="3">
    <source>
        <dbReference type="Proteomes" id="UP000000719"/>
    </source>
</evidence>
<sequence length="149" mass="17198">MRILVDGDSCPVIKEVQEVARKFGIDLFIYTDIYHDIYLNYGKMIRVDCQNQSTDNTLFNDCRPDDIVVTGDYGLAAMVMGKNAVVINFNGKVFSSRDIDVLLMRRHIHSKIRRGGGRHPTPKKRSREHNLHFKKSLTRLINKKMGIIY</sequence>
<comment type="similarity">
    <text evidence="1">Belongs to the UPF0178 family.</text>
</comment>
<accession>B8CWB2</accession>
<reference evidence="2 3" key="1">
    <citation type="journal article" date="2009" name="PLoS ONE">
        <title>Genome analysis of the anaerobic thermohalophilic bacterium Halothermothrix orenii.</title>
        <authorList>
            <person name="Mavromatis K."/>
            <person name="Ivanova N."/>
            <person name="Anderson I."/>
            <person name="Lykidis A."/>
            <person name="Hooper S.D."/>
            <person name="Sun H."/>
            <person name="Kunin V."/>
            <person name="Lapidus A."/>
            <person name="Hugenholtz P."/>
            <person name="Patel B."/>
            <person name="Kyrpides N.C."/>
        </authorList>
    </citation>
    <scope>NUCLEOTIDE SEQUENCE [LARGE SCALE GENOMIC DNA]</scope>
    <source>
        <strain evidence="3">H 168 / OCM 544 / DSM 9562</strain>
    </source>
</reference>
<name>B8CWB2_HALOH</name>
<dbReference type="eggNOG" id="COG1671">
    <property type="taxonomic scope" value="Bacteria"/>
</dbReference>
<dbReference type="AlphaFoldDB" id="B8CWB2"/>
<dbReference type="OrthoDB" id="9798918at2"/>
<dbReference type="KEGG" id="hor:Hore_08240"/>
<proteinExistence type="inferred from homology"/>
<protein>
    <submittedName>
        <fullName evidence="2">Uncharacterized protein conserved in bacteria</fullName>
    </submittedName>
</protein>
<dbReference type="HOGENOM" id="CLU_106619_0_0_9"/>
<dbReference type="InterPro" id="IPR003791">
    <property type="entry name" value="UPF0178"/>
</dbReference>
<evidence type="ECO:0000256" key="1">
    <source>
        <dbReference type="ARBA" id="ARBA00008522"/>
    </source>
</evidence>